<dbReference type="Gene3D" id="3.30.110.10">
    <property type="entry name" value="Translation initiation factor 3 (IF-3), C-terminal domain"/>
    <property type="match status" value="1"/>
</dbReference>
<dbReference type="HAMAP" id="MF_00080">
    <property type="entry name" value="IF_3"/>
    <property type="match status" value="1"/>
</dbReference>
<dbReference type="NCBIfam" id="TIGR00168">
    <property type="entry name" value="infC"/>
    <property type="match status" value="1"/>
</dbReference>
<dbReference type="EMBL" id="MHHZ01000006">
    <property type="protein sequence ID" value="OGY42255.1"/>
    <property type="molecule type" value="Genomic_DNA"/>
</dbReference>
<feature type="domain" description="Translation initiation factor 3 C-terminal" evidence="6">
    <location>
        <begin position="99"/>
        <end position="182"/>
    </location>
</feature>
<dbReference type="InterPro" id="IPR036787">
    <property type="entry name" value="T_IF-3_N_sf"/>
</dbReference>
<dbReference type="Pfam" id="PF05198">
    <property type="entry name" value="IF3_N"/>
    <property type="match status" value="1"/>
</dbReference>
<dbReference type="InterPro" id="IPR001288">
    <property type="entry name" value="Translation_initiation_fac_3"/>
</dbReference>
<keyword evidence="3 4" id="KW-0648">Protein biosynthesis</keyword>
<dbReference type="SUPFAM" id="SSF55200">
    <property type="entry name" value="Translation initiation factor IF3, C-terminal domain"/>
    <property type="match status" value="1"/>
</dbReference>
<feature type="domain" description="Translation initiation factor 3 N-terminal" evidence="7">
    <location>
        <begin position="22"/>
        <end position="91"/>
    </location>
</feature>
<comment type="similarity">
    <text evidence="1 4">Belongs to the IF-3 family.</text>
</comment>
<evidence type="ECO:0000256" key="5">
    <source>
        <dbReference type="NCBIfam" id="TIGR00168"/>
    </source>
</evidence>
<reference evidence="8 9" key="1">
    <citation type="journal article" date="2016" name="Nat. Commun.">
        <title>Thousands of microbial genomes shed light on interconnected biogeochemical processes in an aquifer system.</title>
        <authorList>
            <person name="Anantharaman K."/>
            <person name="Brown C.T."/>
            <person name="Hug L.A."/>
            <person name="Sharon I."/>
            <person name="Castelle C.J."/>
            <person name="Probst A.J."/>
            <person name="Thomas B.C."/>
            <person name="Singh A."/>
            <person name="Wilkins M.J."/>
            <person name="Karaoz U."/>
            <person name="Brodie E.L."/>
            <person name="Williams K.H."/>
            <person name="Hubbard S.S."/>
            <person name="Banfield J.F."/>
        </authorList>
    </citation>
    <scope>NUCLEOTIDE SEQUENCE [LARGE SCALE GENOMIC DNA]</scope>
</reference>
<comment type="subunit">
    <text evidence="4">Monomer.</text>
</comment>
<evidence type="ECO:0000259" key="6">
    <source>
        <dbReference type="Pfam" id="PF00707"/>
    </source>
</evidence>
<dbReference type="PANTHER" id="PTHR10938">
    <property type="entry name" value="TRANSLATION INITIATION FACTOR IF-3"/>
    <property type="match status" value="1"/>
</dbReference>
<protein>
    <recommendedName>
        <fullName evidence="4 5">Translation initiation factor IF-3</fullName>
    </recommendedName>
</protein>
<name>A0A1G1XQD2_9BACT</name>
<dbReference type="Proteomes" id="UP000176498">
    <property type="component" value="Unassembled WGS sequence"/>
</dbReference>
<dbReference type="GO" id="GO:0032790">
    <property type="term" value="P:ribosome disassembly"/>
    <property type="evidence" value="ECO:0007669"/>
    <property type="project" value="TreeGrafter"/>
</dbReference>
<sequence length="190" mass="22120">MKRIKFGRRPLIKIQPREIYPVNEKIRDPQLRVIDENGQMLGVLPTFQALQMAKERELDLVVVSPKAEPPVAKFLSYSSFKYQKEKEARKQKAQQKAGEMKEIRLSPRIGRHDLEIRLKQAEKFLNRGDKVVISLFLKGRERQHADLGKEIIEKFISDLSKIVEIKFEQEIKRQGSNFSAIILTVNPKLD</sequence>
<proteinExistence type="inferred from homology"/>
<dbReference type="PANTHER" id="PTHR10938:SF0">
    <property type="entry name" value="TRANSLATION INITIATION FACTOR IF-3, MITOCHONDRIAL"/>
    <property type="match status" value="1"/>
</dbReference>
<gene>
    <name evidence="4" type="primary">infC</name>
    <name evidence="8" type="ORF">A2Y82_00550</name>
</gene>
<dbReference type="InterPro" id="IPR036788">
    <property type="entry name" value="T_IF-3_C_sf"/>
</dbReference>
<dbReference type="SUPFAM" id="SSF54364">
    <property type="entry name" value="Translation initiation factor IF3, N-terminal domain"/>
    <property type="match status" value="1"/>
</dbReference>
<dbReference type="InterPro" id="IPR019815">
    <property type="entry name" value="Translation_initiation_fac_3_C"/>
</dbReference>
<dbReference type="InterPro" id="IPR019814">
    <property type="entry name" value="Translation_initiation_fac_3_N"/>
</dbReference>
<keyword evidence="2 4" id="KW-0396">Initiation factor</keyword>
<accession>A0A1G1XQD2</accession>
<comment type="caution">
    <text evidence="8">The sequence shown here is derived from an EMBL/GenBank/DDBJ whole genome shotgun (WGS) entry which is preliminary data.</text>
</comment>
<comment type="subcellular location">
    <subcellularLocation>
        <location evidence="4">Cytoplasm</location>
    </subcellularLocation>
</comment>
<evidence type="ECO:0000256" key="2">
    <source>
        <dbReference type="ARBA" id="ARBA00022540"/>
    </source>
</evidence>
<evidence type="ECO:0000259" key="7">
    <source>
        <dbReference type="Pfam" id="PF05198"/>
    </source>
</evidence>
<evidence type="ECO:0000313" key="9">
    <source>
        <dbReference type="Proteomes" id="UP000176498"/>
    </source>
</evidence>
<dbReference type="GO" id="GO:0003743">
    <property type="term" value="F:translation initiation factor activity"/>
    <property type="evidence" value="ECO:0007669"/>
    <property type="project" value="UniProtKB-UniRule"/>
</dbReference>
<evidence type="ECO:0000256" key="3">
    <source>
        <dbReference type="ARBA" id="ARBA00022917"/>
    </source>
</evidence>
<dbReference type="GO" id="GO:0005737">
    <property type="term" value="C:cytoplasm"/>
    <property type="evidence" value="ECO:0007669"/>
    <property type="project" value="UniProtKB-SubCell"/>
</dbReference>
<comment type="function">
    <text evidence="4">IF-3 binds to the 30S ribosomal subunit and shifts the equilibrium between 70S ribosomes and their 50S and 30S subunits in favor of the free subunits, thus enhancing the availability of 30S subunits on which protein synthesis initiation begins.</text>
</comment>
<organism evidence="8 9">
    <name type="scientific">Candidatus Buchananbacteria bacterium RBG_13_36_9</name>
    <dbReference type="NCBI Taxonomy" id="1797530"/>
    <lineage>
        <taxon>Bacteria</taxon>
        <taxon>Candidatus Buchananiibacteriota</taxon>
    </lineage>
</organism>
<dbReference type="Pfam" id="PF00707">
    <property type="entry name" value="IF3_C"/>
    <property type="match status" value="1"/>
</dbReference>
<keyword evidence="4" id="KW-0963">Cytoplasm</keyword>
<evidence type="ECO:0000256" key="4">
    <source>
        <dbReference type="HAMAP-Rule" id="MF_00080"/>
    </source>
</evidence>
<evidence type="ECO:0000256" key="1">
    <source>
        <dbReference type="ARBA" id="ARBA00005439"/>
    </source>
</evidence>
<dbReference type="Gene3D" id="3.10.20.80">
    <property type="entry name" value="Translation initiation factor 3 (IF-3), N-terminal domain"/>
    <property type="match status" value="1"/>
</dbReference>
<dbReference type="AlphaFoldDB" id="A0A1G1XQD2"/>
<dbReference type="GO" id="GO:0043022">
    <property type="term" value="F:ribosome binding"/>
    <property type="evidence" value="ECO:0007669"/>
    <property type="project" value="TreeGrafter"/>
</dbReference>
<evidence type="ECO:0000313" key="8">
    <source>
        <dbReference type="EMBL" id="OGY42255.1"/>
    </source>
</evidence>